<dbReference type="AlphaFoldDB" id="A0AA38FUU5"/>
<comment type="caution">
    <text evidence="2">The sequence shown here is derived from an EMBL/GenBank/DDBJ whole genome shotgun (WGS) entry which is preliminary data.</text>
</comment>
<reference evidence="2 3" key="1">
    <citation type="journal article" date="2021" name="Nat. Plants">
        <title>The Taxus genome provides insights into paclitaxel biosynthesis.</title>
        <authorList>
            <person name="Xiong X."/>
            <person name="Gou J."/>
            <person name="Liao Q."/>
            <person name="Li Y."/>
            <person name="Zhou Q."/>
            <person name="Bi G."/>
            <person name="Li C."/>
            <person name="Du R."/>
            <person name="Wang X."/>
            <person name="Sun T."/>
            <person name="Guo L."/>
            <person name="Liang H."/>
            <person name="Lu P."/>
            <person name="Wu Y."/>
            <person name="Zhang Z."/>
            <person name="Ro D.K."/>
            <person name="Shang Y."/>
            <person name="Huang S."/>
            <person name="Yan J."/>
        </authorList>
    </citation>
    <scope>NUCLEOTIDE SEQUENCE [LARGE SCALE GENOMIC DNA]</scope>
    <source>
        <strain evidence="2">Ta-2019</strain>
    </source>
</reference>
<organism evidence="2 3">
    <name type="scientific">Taxus chinensis</name>
    <name type="common">Chinese yew</name>
    <name type="synonym">Taxus wallichiana var. chinensis</name>
    <dbReference type="NCBI Taxonomy" id="29808"/>
    <lineage>
        <taxon>Eukaryota</taxon>
        <taxon>Viridiplantae</taxon>
        <taxon>Streptophyta</taxon>
        <taxon>Embryophyta</taxon>
        <taxon>Tracheophyta</taxon>
        <taxon>Spermatophyta</taxon>
        <taxon>Pinopsida</taxon>
        <taxon>Pinidae</taxon>
        <taxon>Conifers II</taxon>
        <taxon>Cupressales</taxon>
        <taxon>Taxaceae</taxon>
        <taxon>Taxus</taxon>
    </lineage>
</organism>
<evidence type="ECO:0000313" key="2">
    <source>
        <dbReference type="EMBL" id="KAH9311387.1"/>
    </source>
</evidence>
<keyword evidence="3" id="KW-1185">Reference proteome</keyword>
<gene>
    <name evidence="2" type="ORF">KI387_026422</name>
</gene>
<feature type="region of interest" description="Disordered" evidence="1">
    <location>
        <begin position="20"/>
        <end position="65"/>
    </location>
</feature>
<dbReference type="EMBL" id="JAHRHJ020000006">
    <property type="protein sequence ID" value="KAH9311387.1"/>
    <property type="molecule type" value="Genomic_DNA"/>
</dbReference>
<feature type="non-terminal residue" evidence="2">
    <location>
        <position position="65"/>
    </location>
</feature>
<protein>
    <submittedName>
        <fullName evidence="2">Uncharacterized protein</fullName>
    </submittedName>
</protein>
<feature type="compositionally biased region" description="Basic and acidic residues" evidence="1">
    <location>
        <begin position="48"/>
        <end position="65"/>
    </location>
</feature>
<dbReference type="Proteomes" id="UP000824469">
    <property type="component" value="Unassembled WGS sequence"/>
</dbReference>
<name>A0AA38FUU5_TAXCH</name>
<sequence length="65" mass="7390">MAENKKKNRLSLHFTRFGTVGTKVRERREPADSAETGDFCLGQLGQRNAEDANRPIRKQEQSISD</sequence>
<evidence type="ECO:0000313" key="3">
    <source>
        <dbReference type="Proteomes" id="UP000824469"/>
    </source>
</evidence>
<accession>A0AA38FUU5</accession>
<proteinExistence type="predicted"/>
<evidence type="ECO:0000256" key="1">
    <source>
        <dbReference type="SAM" id="MobiDB-lite"/>
    </source>
</evidence>